<protein>
    <recommendedName>
        <fullName evidence="2">Decapping nuclease</fullName>
        <ecNumber evidence="2">3.6.1.-</ecNumber>
    </recommendedName>
</protein>
<dbReference type="Proteomes" id="UP001054837">
    <property type="component" value="Unassembled WGS sequence"/>
</dbReference>
<comment type="caution">
    <text evidence="4">The sequence shown here is derived from an EMBL/GenBank/DDBJ whole genome shotgun (WGS) entry which is preliminary data.</text>
</comment>
<dbReference type="GO" id="GO:0003723">
    <property type="term" value="F:RNA binding"/>
    <property type="evidence" value="ECO:0007669"/>
    <property type="project" value="UniProtKB-KW"/>
</dbReference>
<dbReference type="EMBL" id="BPLQ01004693">
    <property type="protein sequence ID" value="GIY09904.1"/>
    <property type="molecule type" value="Genomic_DNA"/>
</dbReference>
<dbReference type="GO" id="GO:0046872">
    <property type="term" value="F:metal ion binding"/>
    <property type="evidence" value="ECO:0007669"/>
    <property type="project" value="UniProtKB-KW"/>
</dbReference>
<dbReference type="GO" id="GO:0005634">
    <property type="term" value="C:nucleus"/>
    <property type="evidence" value="ECO:0007669"/>
    <property type="project" value="UniProtKB-SubCell"/>
</dbReference>
<comment type="similarity">
    <text evidence="1 2">Belongs to the DXO/Dom3Z family.</text>
</comment>
<feature type="domain" description="RAI1-like" evidence="3">
    <location>
        <begin position="66"/>
        <end position="263"/>
    </location>
</feature>
<evidence type="ECO:0000256" key="2">
    <source>
        <dbReference type="RuleBase" id="RU367113"/>
    </source>
</evidence>
<evidence type="ECO:0000313" key="4">
    <source>
        <dbReference type="EMBL" id="GIY09904.1"/>
    </source>
</evidence>
<evidence type="ECO:0000256" key="1">
    <source>
        <dbReference type="ARBA" id="ARBA00006562"/>
    </source>
</evidence>
<keyword evidence="2" id="KW-0547">Nucleotide-binding</keyword>
<dbReference type="GO" id="GO:0005829">
    <property type="term" value="C:cytosol"/>
    <property type="evidence" value="ECO:0007669"/>
    <property type="project" value="TreeGrafter"/>
</dbReference>
<keyword evidence="2" id="KW-0539">Nucleus</keyword>
<dbReference type="GO" id="GO:0000166">
    <property type="term" value="F:nucleotide binding"/>
    <property type="evidence" value="ECO:0007669"/>
    <property type="project" value="UniProtKB-KW"/>
</dbReference>
<comment type="cofactor">
    <cofactor evidence="2">
        <name>a divalent metal cation</name>
        <dbReference type="ChEBI" id="CHEBI:60240"/>
    </cofactor>
</comment>
<dbReference type="AlphaFoldDB" id="A0AAV4QKR8"/>
<dbReference type="GO" id="GO:0000956">
    <property type="term" value="P:nuclear-transcribed mRNA catabolic process"/>
    <property type="evidence" value="ECO:0007669"/>
    <property type="project" value="TreeGrafter"/>
</dbReference>
<keyword evidence="2" id="KW-0540">Nuclease</keyword>
<comment type="subcellular location">
    <subcellularLocation>
        <location evidence="2">Nucleus</location>
    </subcellularLocation>
</comment>
<name>A0AAV4QKR8_9ARAC</name>
<organism evidence="4 5">
    <name type="scientific">Caerostris darwini</name>
    <dbReference type="NCBI Taxonomy" id="1538125"/>
    <lineage>
        <taxon>Eukaryota</taxon>
        <taxon>Metazoa</taxon>
        <taxon>Ecdysozoa</taxon>
        <taxon>Arthropoda</taxon>
        <taxon>Chelicerata</taxon>
        <taxon>Arachnida</taxon>
        <taxon>Araneae</taxon>
        <taxon>Araneomorphae</taxon>
        <taxon>Entelegynae</taxon>
        <taxon>Araneoidea</taxon>
        <taxon>Araneidae</taxon>
        <taxon>Caerostris</taxon>
    </lineage>
</organism>
<comment type="function">
    <text evidence="2">Decapping enzyme for NAD-capped RNAs: specifically hydrolyzes the nicotinamide adenine dinucleotide (NAD) cap from a subset of RNAs by removing the entire NAD moiety from the 5'-end of an NAD-capped RNA.</text>
</comment>
<evidence type="ECO:0000259" key="3">
    <source>
        <dbReference type="Pfam" id="PF08652"/>
    </source>
</evidence>
<keyword evidence="2" id="KW-0694">RNA-binding</keyword>
<dbReference type="Pfam" id="PF08652">
    <property type="entry name" value="RAI1"/>
    <property type="match status" value="1"/>
</dbReference>
<dbReference type="PANTHER" id="PTHR12395:SF9">
    <property type="entry name" value="DECAPPING AND EXORIBONUCLEASE PROTEIN"/>
    <property type="match status" value="1"/>
</dbReference>
<evidence type="ECO:0000313" key="5">
    <source>
        <dbReference type="Proteomes" id="UP001054837"/>
    </source>
</evidence>
<gene>
    <name evidence="4" type="primary">dxo</name>
    <name evidence="4" type="ORF">CDAR_459871</name>
</gene>
<accession>A0AAV4QKR8</accession>
<reference evidence="4 5" key="1">
    <citation type="submission" date="2021-06" db="EMBL/GenBank/DDBJ databases">
        <title>Caerostris darwini draft genome.</title>
        <authorList>
            <person name="Kono N."/>
            <person name="Arakawa K."/>
        </authorList>
    </citation>
    <scope>NUCLEOTIDE SEQUENCE [LARGE SCALE GENOMIC DNA]</scope>
</reference>
<dbReference type="PANTHER" id="PTHR12395">
    <property type="entry name" value="DOM-3 RELATED"/>
    <property type="match status" value="1"/>
</dbReference>
<sequence>MYQILFWLAHHSHVLGSEFRGKSLKTSKVDFISVRGTLALIMCTPYIDNFYRNSWEICASKYSGLKRQSWGFKFEQYITTDTVDGVPDISSKTHQLEEYCVVLKSILNSHTLLYKAEIDAVIPHRDLSPEISTTSSYIEIKTARSLKTETEKYYFYRYKMAYWWAQSYLAGISEIICGNRTDAGIINSIDVLRVSNFPKEAHGMWSPDVCLNFCDKFLNFLKRVMIEDDPNVVYKFSYKGKDKIYCTKLVNPENRYRVIPKWYTMAFD</sequence>
<dbReference type="InterPro" id="IPR039039">
    <property type="entry name" value="RAI1-like_fam"/>
</dbReference>
<dbReference type="GO" id="GO:0110155">
    <property type="term" value="P:NAD-cap decapping"/>
    <property type="evidence" value="ECO:0007669"/>
    <property type="project" value="TreeGrafter"/>
</dbReference>
<keyword evidence="5" id="KW-1185">Reference proteome</keyword>
<dbReference type="GO" id="GO:0004518">
    <property type="term" value="F:nuclease activity"/>
    <property type="evidence" value="ECO:0007669"/>
    <property type="project" value="UniProtKB-KW"/>
</dbReference>
<keyword evidence="2" id="KW-0479">Metal-binding</keyword>
<dbReference type="InterPro" id="IPR013961">
    <property type="entry name" value="RAI1"/>
</dbReference>
<keyword evidence="2" id="KW-0378">Hydrolase</keyword>
<dbReference type="GO" id="GO:0034353">
    <property type="term" value="F:mRNA 5'-diphosphatase activity"/>
    <property type="evidence" value="ECO:0007669"/>
    <property type="project" value="TreeGrafter"/>
</dbReference>
<proteinExistence type="inferred from homology"/>
<dbReference type="EC" id="3.6.1.-" evidence="2"/>